<comment type="caution">
    <text evidence="1">The sequence shown here is derived from an EMBL/GenBank/DDBJ whole genome shotgun (WGS) entry which is preliminary data.</text>
</comment>
<evidence type="ECO:0000313" key="1">
    <source>
        <dbReference type="EMBL" id="GHC53709.1"/>
    </source>
</evidence>
<evidence type="ECO:0000313" key="2">
    <source>
        <dbReference type="Proteomes" id="UP000638981"/>
    </source>
</evidence>
<protein>
    <recommendedName>
        <fullName evidence="3">DUF3052 family protein</fullName>
    </recommendedName>
</protein>
<evidence type="ECO:0008006" key="3">
    <source>
        <dbReference type="Google" id="ProtNLM"/>
    </source>
</evidence>
<reference evidence="1" key="2">
    <citation type="submission" date="2020-09" db="EMBL/GenBank/DDBJ databases">
        <authorList>
            <person name="Sun Q."/>
            <person name="Kim S."/>
        </authorList>
    </citation>
    <scope>NUCLEOTIDE SEQUENCE</scope>
    <source>
        <strain evidence="1">KCTC 23310</strain>
    </source>
</reference>
<dbReference type="RefSeq" id="WP_189411071.1">
    <property type="nucleotide sequence ID" value="NZ_BMYJ01000004.1"/>
</dbReference>
<gene>
    <name evidence="1" type="ORF">GCM10007315_15580</name>
</gene>
<proteinExistence type="predicted"/>
<name>A0A918TP81_9RHOB</name>
<accession>A0A918TP81</accession>
<keyword evidence="2" id="KW-1185">Reference proteome</keyword>
<dbReference type="Proteomes" id="UP000638981">
    <property type="component" value="Unassembled WGS sequence"/>
</dbReference>
<sequence length="192" mass="20370">MGREAEGHCQWNGHDGVTRAILEREALILRGEVKGRIAREALLGWGRDGGMLSLQTTLGPVTLALGEKEAEAWVRALDKPLPSLAERLGLGPGCAVLGVGLPDAVVLPEPTVPLDQARLLLAPLQGADDLARLLGVLPGLTVPVWCLHRKGKGADPSDATIRVAMRGAGWMDTKVSAVDDIWTASRYNPPKA</sequence>
<dbReference type="EMBL" id="BMYJ01000004">
    <property type="protein sequence ID" value="GHC53709.1"/>
    <property type="molecule type" value="Genomic_DNA"/>
</dbReference>
<reference evidence="1" key="1">
    <citation type="journal article" date="2014" name="Int. J. Syst. Evol. Microbiol.">
        <title>Complete genome sequence of Corynebacterium casei LMG S-19264T (=DSM 44701T), isolated from a smear-ripened cheese.</title>
        <authorList>
            <consortium name="US DOE Joint Genome Institute (JGI-PGF)"/>
            <person name="Walter F."/>
            <person name="Albersmeier A."/>
            <person name="Kalinowski J."/>
            <person name="Ruckert C."/>
        </authorList>
    </citation>
    <scope>NUCLEOTIDE SEQUENCE</scope>
    <source>
        <strain evidence="1">KCTC 23310</strain>
    </source>
</reference>
<organism evidence="1 2">
    <name type="scientific">Neogemmobacter tilapiae</name>
    <dbReference type="NCBI Taxonomy" id="875041"/>
    <lineage>
        <taxon>Bacteria</taxon>
        <taxon>Pseudomonadati</taxon>
        <taxon>Pseudomonadota</taxon>
        <taxon>Alphaproteobacteria</taxon>
        <taxon>Rhodobacterales</taxon>
        <taxon>Paracoccaceae</taxon>
        <taxon>Neogemmobacter</taxon>
    </lineage>
</organism>
<dbReference type="AlphaFoldDB" id="A0A918TP81"/>